<gene>
    <name evidence="2" type="ORF">DXT99_14430</name>
</gene>
<dbReference type="OrthoDB" id="983060at2"/>
<keyword evidence="3" id="KW-1185">Reference proteome</keyword>
<dbReference type="EMBL" id="QRGR01000015">
    <property type="protein sequence ID" value="RDV14321.1"/>
    <property type="molecule type" value="Genomic_DNA"/>
</dbReference>
<dbReference type="Proteomes" id="UP000256708">
    <property type="component" value="Unassembled WGS sequence"/>
</dbReference>
<organism evidence="2 3">
    <name type="scientific">Pontibacter diazotrophicus</name>
    <dbReference type="NCBI Taxonomy" id="1400979"/>
    <lineage>
        <taxon>Bacteria</taxon>
        <taxon>Pseudomonadati</taxon>
        <taxon>Bacteroidota</taxon>
        <taxon>Cytophagia</taxon>
        <taxon>Cytophagales</taxon>
        <taxon>Hymenobacteraceae</taxon>
        <taxon>Pontibacter</taxon>
    </lineage>
</organism>
<keyword evidence="1" id="KW-1133">Transmembrane helix</keyword>
<dbReference type="RefSeq" id="WP_115566278.1">
    <property type="nucleotide sequence ID" value="NZ_QRGR01000015.1"/>
</dbReference>
<comment type="caution">
    <text evidence="2">The sequence shown here is derived from an EMBL/GenBank/DDBJ whole genome shotgun (WGS) entry which is preliminary data.</text>
</comment>
<accession>A0A3D8LA68</accession>
<sequence length="126" mass="14461">MEIQDNGTRDRNPNLMENLMGYIDTRIDIIKLEIQEKLKAVFVSTLHFALLGFVAFMCFIFVNIFLGLLLNSLLNSTFWGFGIVALFYIIILVILIIGLDKKAFQSVADKSFDNTLYKPDKREPHV</sequence>
<dbReference type="Pfam" id="PF07332">
    <property type="entry name" value="Phage_holin_3_6"/>
    <property type="match status" value="1"/>
</dbReference>
<keyword evidence="1" id="KW-0472">Membrane</keyword>
<proteinExistence type="predicted"/>
<evidence type="ECO:0000313" key="3">
    <source>
        <dbReference type="Proteomes" id="UP000256708"/>
    </source>
</evidence>
<reference evidence="3" key="1">
    <citation type="submission" date="2018-08" db="EMBL/GenBank/DDBJ databases">
        <authorList>
            <person name="Liu Z.-W."/>
            <person name="Du Z.-J."/>
        </authorList>
    </citation>
    <scope>NUCLEOTIDE SEQUENCE [LARGE SCALE GENOMIC DNA]</scope>
    <source>
        <strain evidence="3">H4X</strain>
    </source>
</reference>
<dbReference type="AlphaFoldDB" id="A0A3D8LA68"/>
<evidence type="ECO:0000313" key="2">
    <source>
        <dbReference type="EMBL" id="RDV14321.1"/>
    </source>
</evidence>
<name>A0A3D8LA68_9BACT</name>
<evidence type="ECO:0000256" key="1">
    <source>
        <dbReference type="SAM" id="Phobius"/>
    </source>
</evidence>
<protein>
    <submittedName>
        <fullName evidence="2">Phage holin family protein</fullName>
    </submittedName>
</protein>
<dbReference type="InterPro" id="IPR009937">
    <property type="entry name" value="Phage_holin_3_6"/>
</dbReference>
<feature type="transmembrane region" description="Helical" evidence="1">
    <location>
        <begin position="40"/>
        <end position="66"/>
    </location>
</feature>
<keyword evidence="1" id="KW-0812">Transmembrane</keyword>
<feature type="transmembrane region" description="Helical" evidence="1">
    <location>
        <begin position="78"/>
        <end position="99"/>
    </location>
</feature>